<dbReference type="PATRIC" id="fig|1423784.4.peg.831"/>
<sequence length="340" mass="37860">MGYVYMGDKMTTIKDVAKEAGVSISTVSRILNFDDTLSVGEDTRRRVLEVAEKLQYKKRNRHVPKGGKKIGIIQWHSDKEELTDLYYLQIQYGIENKAASVGAGVEKLTFDSVDKNRVKTLSGMIAVGKFDKTEVQSLKSYGIPLVFIGENYLTYDCDSIRSDFESPVRKIIDRFIDRGIKDIGMIAGKETTVTEKQGVRDPRVSTFDAYLSEKGLLNDAFVFQGPFGPDSGFDLMNTAIKQLGDKLPHGFVIGSDSMAVGVLRALQQNHIKVPDRVSLISFNDVAIAKYTSPALTTVHVHTELMGERALEMLTDRIKDPKKVPELTVIATELVERESSL</sequence>
<dbReference type="Proteomes" id="UP000051957">
    <property type="component" value="Unassembled WGS sequence"/>
</dbReference>
<dbReference type="Pfam" id="PF00356">
    <property type="entry name" value="LacI"/>
    <property type="match status" value="1"/>
</dbReference>
<dbReference type="CDD" id="cd01392">
    <property type="entry name" value="HTH_LacI"/>
    <property type="match status" value="1"/>
</dbReference>
<dbReference type="InterPro" id="IPR000843">
    <property type="entry name" value="HTH_LacI"/>
</dbReference>
<proteinExistence type="predicted"/>
<dbReference type="Pfam" id="PF13377">
    <property type="entry name" value="Peripla_BP_3"/>
    <property type="match status" value="1"/>
</dbReference>
<dbReference type="PROSITE" id="PS00356">
    <property type="entry name" value="HTH_LACI_1"/>
    <property type="match status" value="1"/>
</dbReference>
<dbReference type="GO" id="GO:0000976">
    <property type="term" value="F:transcription cis-regulatory region binding"/>
    <property type="evidence" value="ECO:0007669"/>
    <property type="project" value="TreeGrafter"/>
</dbReference>
<dbReference type="InterPro" id="IPR046335">
    <property type="entry name" value="LacI/GalR-like_sensor"/>
</dbReference>
<dbReference type="InterPro" id="IPR028082">
    <property type="entry name" value="Peripla_BP_I"/>
</dbReference>
<dbReference type="PANTHER" id="PTHR30146">
    <property type="entry name" value="LACI-RELATED TRANSCRIPTIONAL REPRESSOR"/>
    <property type="match status" value="1"/>
</dbReference>
<evidence type="ECO:0000259" key="4">
    <source>
        <dbReference type="PROSITE" id="PS50932"/>
    </source>
</evidence>
<comment type="caution">
    <text evidence="5">The sequence shown here is derived from an EMBL/GenBank/DDBJ whole genome shotgun (WGS) entry which is preliminary data.</text>
</comment>
<organism evidence="5 6">
    <name type="scientific">Lentilactobacillus parabuchneri DSM 5707 = NBRC 107865</name>
    <dbReference type="NCBI Taxonomy" id="1423784"/>
    <lineage>
        <taxon>Bacteria</taxon>
        <taxon>Bacillati</taxon>
        <taxon>Bacillota</taxon>
        <taxon>Bacilli</taxon>
        <taxon>Lactobacillales</taxon>
        <taxon>Lactobacillaceae</taxon>
        <taxon>Lentilactobacillus</taxon>
    </lineage>
</organism>
<evidence type="ECO:0000256" key="1">
    <source>
        <dbReference type="ARBA" id="ARBA00023015"/>
    </source>
</evidence>
<feature type="domain" description="HTH lacI-type" evidence="4">
    <location>
        <begin position="11"/>
        <end position="57"/>
    </location>
</feature>
<dbReference type="SUPFAM" id="SSF47413">
    <property type="entry name" value="lambda repressor-like DNA-binding domains"/>
    <property type="match status" value="1"/>
</dbReference>
<dbReference type="InterPro" id="IPR010982">
    <property type="entry name" value="Lambda_DNA-bd_dom_sf"/>
</dbReference>
<accession>A0A0R1YUC6</accession>
<dbReference type="Gene3D" id="3.40.50.2300">
    <property type="match status" value="2"/>
</dbReference>
<name>A0A0R1YUC6_9LACO</name>
<dbReference type="SUPFAM" id="SSF53822">
    <property type="entry name" value="Periplasmic binding protein-like I"/>
    <property type="match status" value="1"/>
</dbReference>
<dbReference type="SMART" id="SM00354">
    <property type="entry name" value="HTH_LACI"/>
    <property type="match status" value="1"/>
</dbReference>
<evidence type="ECO:0000313" key="5">
    <source>
        <dbReference type="EMBL" id="KRM45477.1"/>
    </source>
</evidence>
<reference evidence="5 6" key="1">
    <citation type="journal article" date="2015" name="Genome Announc.">
        <title>Expanding the biotechnology potential of lactobacilli through comparative genomics of 213 strains and associated genera.</title>
        <authorList>
            <person name="Sun Z."/>
            <person name="Harris H.M."/>
            <person name="McCann A."/>
            <person name="Guo C."/>
            <person name="Argimon S."/>
            <person name="Zhang W."/>
            <person name="Yang X."/>
            <person name="Jeffery I.B."/>
            <person name="Cooney J.C."/>
            <person name="Kagawa T.F."/>
            <person name="Liu W."/>
            <person name="Song Y."/>
            <person name="Salvetti E."/>
            <person name="Wrobel A."/>
            <person name="Rasinkangas P."/>
            <person name="Parkhill J."/>
            <person name="Rea M.C."/>
            <person name="O'Sullivan O."/>
            <person name="Ritari J."/>
            <person name="Douillard F.P."/>
            <person name="Paul Ross R."/>
            <person name="Yang R."/>
            <person name="Briner A.E."/>
            <person name="Felis G.E."/>
            <person name="de Vos W.M."/>
            <person name="Barrangou R."/>
            <person name="Klaenhammer T.R."/>
            <person name="Caufield P.W."/>
            <person name="Cui Y."/>
            <person name="Zhang H."/>
            <person name="O'Toole P.W."/>
        </authorList>
    </citation>
    <scope>NUCLEOTIDE SEQUENCE [LARGE SCALE GENOMIC DNA]</scope>
    <source>
        <strain evidence="5 6">DSM 5707</strain>
    </source>
</reference>
<dbReference type="PRINTS" id="PR00036">
    <property type="entry name" value="HTHLACI"/>
</dbReference>
<protein>
    <submittedName>
        <fullName evidence="5">LacI family transcriptional regulator</fullName>
    </submittedName>
</protein>
<dbReference type="PANTHER" id="PTHR30146:SF149">
    <property type="entry name" value="HTH-TYPE TRANSCRIPTIONAL REGULATOR EBGR"/>
    <property type="match status" value="1"/>
</dbReference>
<evidence type="ECO:0000256" key="3">
    <source>
        <dbReference type="ARBA" id="ARBA00023163"/>
    </source>
</evidence>
<evidence type="ECO:0000313" key="6">
    <source>
        <dbReference type="Proteomes" id="UP000051957"/>
    </source>
</evidence>
<dbReference type="EMBL" id="AZGK01000016">
    <property type="protein sequence ID" value="KRM45477.1"/>
    <property type="molecule type" value="Genomic_DNA"/>
</dbReference>
<keyword evidence="2" id="KW-0238">DNA-binding</keyword>
<dbReference type="Gene3D" id="1.10.260.40">
    <property type="entry name" value="lambda repressor-like DNA-binding domains"/>
    <property type="match status" value="1"/>
</dbReference>
<gene>
    <name evidence="5" type="ORF">FC51_GL000828</name>
</gene>
<keyword evidence="1" id="KW-0805">Transcription regulation</keyword>
<dbReference type="AlphaFoldDB" id="A0A0R1YUC6"/>
<keyword evidence="3" id="KW-0804">Transcription</keyword>
<dbReference type="GO" id="GO:0003700">
    <property type="term" value="F:DNA-binding transcription factor activity"/>
    <property type="evidence" value="ECO:0007669"/>
    <property type="project" value="TreeGrafter"/>
</dbReference>
<dbReference type="CDD" id="cd01544">
    <property type="entry name" value="PBP1_GalR"/>
    <property type="match status" value="1"/>
</dbReference>
<evidence type="ECO:0000256" key="2">
    <source>
        <dbReference type="ARBA" id="ARBA00023125"/>
    </source>
</evidence>
<dbReference type="PROSITE" id="PS50932">
    <property type="entry name" value="HTH_LACI_2"/>
    <property type="match status" value="1"/>
</dbReference>